<dbReference type="SMR" id="A0A0R0H658"/>
<dbReference type="EMBL" id="CM000846">
    <property type="protein sequence ID" value="KRH22728.1"/>
    <property type="molecule type" value="Genomic_DNA"/>
</dbReference>
<evidence type="ECO:0000313" key="3">
    <source>
        <dbReference type="Proteomes" id="UP000008827"/>
    </source>
</evidence>
<dbReference type="AlphaFoldDB" id="A0A0R0H658"/>
<evidence type="ECO:0000313" key="1">
    <source>
        <dbReference type="EMBL" id="KRH22728.1"/>
    </source>
</evidence>
<proteinExistence type="predicted"/>
<dbReference type="Gramene" id="KRH22728">
    <property type="protein sequence ID" value="KRH22728"/>
    <property type="gene ID" value="GLYMA_13G319100"/>
</dbReference>
<dbReference type="Proteomes" id="UP000008827">
    <property type="component" value="Chromosome 13"/>
</dbReference>
<reference evidence="2" key="2">
    <citation type="submission" date="2018-02" db="UniProtKB">
        <authorList>
            <consortium name="EnsemblPlants"/>
        </authorList>
    </citation>
    <scope>IDENTIFICATION</scope>
    <source>
        <strain evidence="2">Williams 82</strain>
    </source>
</reference>
<keyword evidence="3" id="KW-1185">Reference proteome</keyword>
<name>A0A0R0H658_SOYBN</name>
<organism evidence="1">
    <name type="scientific">Glycine max</name>
    <name type="common">Soybean</name>
    <name type="synonym">Glycine hispida</name>
    <dbReference type="NCBI Taxonomy" id="3847"/>
    <lineage>
        <taxon>Eukaryota</taxon>
        <taxon>Viridiplantae</taxon>
        <taxon>Streptophyta</taxon>
        <taxon>Embryophyta</taxon>
        <taxon>Tracheophyta</taxon>
        <taxon>Spermatophyta</taxon>
        <taxon>Magnoliopsida</taxon>
        <taxon>eudicotyledons</taxon>
        <taxon>Gunneridae</taxon>
        <taxon>Pentapetalae</taxon>
        <taxon>rosids</taxon>
        <taxon>fabids</taxon>
        <taxon>Fabales</taxon>
        <taxon>Fabaceae</taxon>
        <taxon>Papilionoideae</taxon>
        <taxon>50 kb inversion clade</taxon>
        <taxon>NPAAA clade</taxon>
        <taxon>indigoferoid/millettioid clade</taxon>
        <taxon>Phaseoleae</taxon>
        <taxon>Glycine</taxon>
        <taxon>Glycine subgen. Soja</taxon>
    </lineage>
</organism>
<accession>A0A0R0H658</accession>
<reference evidence="1 2" key="1">
    <citation type="journal article" date="2010" name="Nature">
        <title>Genome sequence of the palaeopolyploid soybean.</title>
        <authorList>
            <person name="Schmutz J."/>
            <person name="Cannon S.B."/>
            <person name="Schlueter J."/>
            <person name="Ma J."/>
            <person name="Mitros T."/>
            <person name="Nelson W."/>
            <person name="Hyten D.L."/>
            <person name="Song Q."/>
            <person name="Thelen J.J."/>
            <person name="Cheng J."/>
            <person name="Xu D."/>
            <person name="Hellsten U."/>
            <person name="May G.D."/>
            <person name="Yu Y."/>
            <person name="Sakurai T."/>
            <person name="Umezawa T."/>
            <person name="Bhattacharyya M.K."/>
            <person name="Sandhu D."/>
            <person name="Valliyodan B."/>
            <person name="Lindquist E."/>
            <person name="Peto M."/>
            <person name="Grant D."/>
            <person name="Shu S."/>
            <person name="Goodstein D."/>
            <person name="Barry K."/>
            <person name="Futrell-Griggs M."/>
            <person name="Abernathy B."/>
            <person name="Du J."/>
            <person name="Tian Z."/>
            <person name="Zhu L."/>
            <person name="Gill N."/>
            <person name="Joshi T."/>
            <person name="Libault M."/>
            <person name="Sethuraman A."/>
            <person name="Zhang X.-C."/>
            <person name="Shinozaki K."/>
            <person name="Nguyen H.T."/>
            <person name="Wing R.A."/>
            <person name="Cregan P."/>
            <person name="Specht J."/>
            <person name="Grimwood J."/>
            <person name="Rokhsar D."/>
            <person name="Stacey G."/>
            <person name="Shoemaker R.C."/>
            <person name="Jackson S.A."/>
        </authorList>
    </citation>
    <scope>NUCLEOTIDE SEQUENCE [LARGE SCALE GENOMIC DNA]</scope>
    <source>
        <strain evidence="2">cv. Williams 82</strain>
        <tissue evidence="1">Callus</tissue>
    </source>
</reference>
<sequence length="53" mass="6225">MCGWLNFIGKCEAFLYRYRSVISKNTIRKNVATLEHEIFPSEDKKGRIKKAYA</sequence>
<gene>
    <name evidence="1" type="ORF">GLYMA_13G319100</name>
</gene>
<evidence type="ECO:0000313" key="2">
    <source>
        <dbReference type="EnsemblPlants" id="KRH22728"/>
    </source>
</evidence>
<dbReference type="ExpressionAtlas" id="A0A0R0H658">
    <property type="expression patterns" value="baseline and differential"/>
</dbReference>
<protein>
    <submittedName>
        <fullName evidence="1 2">Uncharacterized protein</fullName>
    </submittedName>
</protein>
<dbReference type="EnsemblPlants" id="KRH22728">
    <property type="protein sequence ID" value="KRH22728"/>
    <property type="gene ID" value="GLYMA_13G319100"/>
</dbReference>
<reference evidence="1" key="3">
    <citation type="submission" date="2018-07" db="EMBL/GenBank/DDBJ databases">
        <title>WGS assembly of Glycine max.</title>
        <authorList>
            <person name="Schmutz J."/>
            <person name="Cannon S."/>
            <person name="Schlueter J."/>
            <person name="Ma J."/>
            <person name="Mitros T."/>
            <person name="Nelson W."/>
            <person name="Hyten D."/>
            <person name="Song Q."/>
            <person name="Thelen J."/>
            <person name="Cheng J."/>
            <person name="Xu D."/>
            <person name="Hellsten U."/>
            <person name="May G."/>
            <person name="Yu Y."/>
            <person name="Sakurai T."/>
            <person name="Umezawa T."/>
            <person name="Bhattacharyya M."/>
            <person name="Sandhu D."/>
            <person name="Valliyodan B."/>
            <person name="Lindquist E."/>
            <person name="Peto M."/>
            <person name="Grant D."/>
            <person name="Shu S."/>
            <person name="Goodstein D."/>
            <person name="Barry K."/>
            <person name="Futrell-Griggs M."/>
            <person name="Abernathy B."/>
            <person name="Du J."/>
            <person name="Tian Z."/>
            <person name="Zhu L."/>
            <person name="Gill N."/>
            <person name="Joshi T."/>
            <person name="Libault M."/>
            <person name="Sethuraman A."/>
            <person name="Zhang X."/>
            <person name="Shinozaki K."/>
            <person name="Nguyen H."/>
            <person name="Wing R."/>
            <person name="Cregan P."/>
            <person name="Specht J."/>
            <person name="Grimwood J."/>
            <person name="Rokhsar D."/>
            <person name="Stacey G."/>
            <person name="Shoemaker R."/>
            <person name="Jackson S."/>
        </authorList>
    </citation>
    <scope>NUCLEOTIDE SEQUENCE</scope>
    <source>
        <tissue evidence="1">Callus</tissue>
    </source>
</reference>
<dbReference type="InParanoid" id="A0A0R0H658"/>